<proteinExistence type="inferred from homology"/>
<feature type="compositionally biased region" description="Basic and acidic residues" evidence="8">
    <location>
        <begin position="1"/>
        <end position="13"/>
    </location>
</feature>
<evidence type="ECO:0000256" key="2">
    <source>
        <dbReference type="ARBA" id="ARBA00010876"/>
    </source>
</evidence>
<evidence type="ECO:0000256" key="8">
    <source>
        <dbReference type="SAM" id="MobiDB-lite"/>
    </source>
</evidence>
<evidence type="ECO:0000259" key="9">
    <source>
        <dbReference type="Pfam" id="PF00849"/>
    </source>
</evidence>
<dbReference type="eggNOG" id="COG0564">
    <property type="taxonomic scope" value="Bacteria"/>
</dbReference>
<accession>G4Q494</accession>
<dbReference type="SUPFAM" id="SSF55174">
    <property type="entry name" value="Alpha-L RNA-binding motif"/>
    <property type="match status" value="1"/>
</dbReference>
<evidence type="ECO:0000256" key="4">
    <source>
        <dbReference type="ARBA" id="ARBA00023235"/>
    </source>
</evidence>
<comment type="catalytic activity">
    <reaction evidence="1 7">
        <text>a uridine in RNA = a pseudouridine in RNA</text>
        <dbReference type="Rhea" id="RHEA:48348"/>
        <dbReference type="Rhea" id="RHEA-COMP:12068"/>
        <dbReference type="Rhea" id="RHEA-COMP:12069"/>
        <dbReference type="ChEBI" id="CHEBI:65314"/>
        <dbReference type="ChEBI" id="CHEBI:65315"/>
    </reaction>
</comment>
<dbReference type="GO" id="GO:0003723">
    <property type="term" value="F:RNA binding"/>
    <property type="evidence" value="ECO:0007669"/>
    <property type="project" value="UniProtKB-KW"/>
</dbReference>
<evidence type="ECO:0000256" key="5">
    <source>
        <dbReference type="PIRSR" id="PIRSR606225-1"/>
    </source>
</evidence>
<organism evidence="10 11">
    <name type="scientific">Acidaminococcus intestini (strain RyC-MR95)</name>
    <dbReference type="NCBI Taxonomy" id="568816"/>
    <lineage>
        <taxon>Bacteria</taxon>
        <taxon>Bacillati</taxon>
        <taxon>Bacillota</taxon>
        <taxon>Negativicutes</taxon>
        <taxon>Acidaminococcales</taxon>
        <taxon>Acidaminococcaceae</taxon>
        <taxon>Acidaminococcus</taxon>
    </lineage>
</organism>
<dbReference type="PANTHER" id="PTHR21600:SF44">
    <property type="entry name" value="RIBOSOMAL LARGE SUBUNIT PSEUDOURIDINE SYNTHASE D"/>
    <property type="match status" value="1"/>
</dbReference>
<dbReference type="GO" id="GO:0140098">
    <property type="term" value="F:catalytic activity, acting on RNA"/>
    <property type="evidence" value="ECO:0007669"/>
    <property type="project" value="UniProtKB-ARBA"/>
</dbReference>
<reference evidence="10 11" key="1">
    <citation type="journal article" date="2011" name="J. Bacteriol.">
        <title>Complete genome sequence of Acidaminococcus intestini RYC-MR95, a Gram-negative bacterium from the phylum Firmicutes.</title>
        <authorList>
            <person name="D'Auria G."/>
            <person name="Galan J.C."/>
            <person name="Rodriguez-Alcayna M."/>
            <person name="Moya A."/>
            <person name="Baquero F."/>
            <person name="Latorre A."/>
        </authorList>
    </citation>
    <scope>NUCLEOTIDE SEQUENCE [LARGE SCALE GENOMIC DNA]</scope>
    <source>
        <strain evidence="10 11">RyC-MR95</strain>
    </source>
</reference>
<dbReference type="STRING" id="568816.Acin_0650"/>
<dbReference type="InParanoid" id="G4Q494"/>
<dbReference type="PROSITE" id="PS01129">
    <property type="entry name" value="PSI_RLU"/>
    <property type="match status" value="1"/>
</dbReference>
<dbReference type="InterPro" id="IPR006225">
    <property type="entry name" value="PsdUridine_synth_RluC/D"/>
</dbReference>
<comment type="function">
    <text evidence="7">Responsible for synthesis of pseudouridine from uracil.</text>
</comment>
<feature type="region of interest" description="Disordered" evidence="8">
    <location>
        <begin position="1"/>
        <end position="20"/>
    </location>
</feature>
<dbReference type="PROSITE" id="PS50889">
    <property type="entry name" value="S4"/>
    <property type="match status" value="1"/>
</dbReference>
<dbReference type="GO" id="GO:0009982">
    <property type="term" value="F:pseudouridine synthase activity"/>
    <property type="evidence" value="ECO:0007669"/>
    <property type="project" value="InterPro"/>
</dbReference>
<evidence type="ECO:0000256" key="6">
    <source>
        <dbReference type="PROSITE-ProRule" id="PRU00182"/>
    </source>
</evidence>
<keyword evidence="11" id="KW-1185">Reference proteome</keyword>
<feature type="active site" evidence="5">
    <location>
        <position position="149"/>
    </location>
</feature>
<dbReference type="PATRIC" id="fig|568816.4.peg.632"/>
<dbReference type="SUPFAM" id="SSF55120">
    <property type="entry name" value="Pseudouridine synthase"/>
    <property type="match status" value="1"/>
</dbReference>
<dbReference type="Proteomes" id="UP000007093">
    <property type="component" value="Chromosome"/>
</dbReference>
<dbReference type="NCBIfam" id="TIGR00005">
    <property type="entry name" value="rluA_subfam"/>
    <property type="match status" value="1"/>
</dbReference>
<dbReference type="InterPro" id="IPR050188">
    <property type="entry name" value="RluA_PseudoU_synthase"/>
</dbReference>
<evidence type="ECO:0000313" key="10">
    <source>
        <dbReference type="EMBL" id="AEQ21888.1"/>
    </source>
</evidence>
<dbReference type="KEGG" id="ain:Acin_0650"/>
<evidence type="ECO:0000256" key="1">
    <source>
        <dbReference type="ARBA" id="ARBA00000073"/>
    </source>
</evidence>
<dbReference type="InterPro" id="IPR020103">
    <property type="entry name" value="PsdUridine_synth_cat_dom_sf"/>
</dbReference>
<evidence type="ECO:0000313" key="11">
    <source>
        <dbReference type="Proteomes" id="UP000007093"/>
    </source>
</evidence>
<keyword evidence="3 6" id="KW-0694">RNA-binding</keyword>
<dbReference type="CDD" id="cd00165">
    <property type="entry name" value="S4"/>
    <property type="match status" value="1"/>
</dbReference>
<dbReference type="GeneID" id="92878115"/>
<keyword evidence="4 7" id="KW-0413">Isomerase</keyword>
<dbReference type="FunFam" id="3.30.2350.10:FF:000006">
    <property type="entry name" value="Pseudouridine synthase"/>
    <property type="match status" value="1"/>
</dbReference>
<dbReference type="Gene3D" id="3.30.2350.10">
    <property type="entry name" value="Pseudouridine synthase"/>
    <property type="match status" value="1"/>
</dbReference>
<dbReference type="EC" id="5.4.99.-" evidence="7"/>
<gene>
    <name evidence="10" type="ordered locus">Acin_0650</name>
</gene>
<evidence type="ECO:0000256" key="7">
    <source>
        <dbReference type="RuleBase" id="RU362028"/>
    </source>
</evidence>
<feature type="domain" description="Pseudouridine synthase RsuA/RluA-like" evidence="9">
    <location>
        <begin position="99"/>
        <end position="252"/>
    </location>
</feature>
<dbReference type="PANTHER" id="PTHR21600">
    <property type="entry name" value="MITOCHONDRIAL RNA PSEUDOURIDINE SYNTHASE"/>
    <property type="match status" value="1"/>
</dbReference>
<dbReference type="GO" id="GO:0000455">
    <property type="term" value="P:enzyme-directed rRNA pseudouridine synthesis"/>
    <property type="evidence" value="ECO:0007669"/>
    <property type="project" value="TreeGrafter"/>
</dbReference>
<dbReference type="EMBL" id="CP003058">
    <property type="protein sequence ID" value="AEQ21888.1"/>
    <property type="molecule type" value="Genomic_DNA"/>
</dbReference>
<dbReference type="Pfam" id="PF00849">
    <property type="entry name" value="PseudoU_synth_2"/>
    <property type="match status" value="1"/>
</dbReference>
<comment type="similarity">
    <text evidence="2 7">Belongs to the pseudouridine synthase RluA family.</text>
</comment>
<dbReference type="InterPro" id="IPR006145">
    <property type="entry name" value="PsdUridine_synth_RsuA/RluA"/>
</dbReference>
<dbReference type="CDD" id="cd02869">
    <property type="entry name" value="PseudoU_synth_RluA_like"/>
    <property type="match status" value="1"/>
</dbReference>
<dbReference type="FunCoup" id="G4Q494">
    <property type="interactions" value="437"/>
</dbReference>
<dbReference type="HOGENOM" id="CLU_016902_4_4_9"/>
<evidence type="ECO:0000256" key="3">
    <source>
        <dbReference type="ARBA" id="ARBA00022884"/>
    </source>
</evidence>
<protein>
    <recommendedName>
        <fullName evidence="7">Pseudouridine synthase</fullName>
        <ecNumber evidence="7">5.4.99.-</ecNumber>
    </recommendedName>
</protein>
<dbReference type="InterPro" id="IPR006224">
    <property type="entry name" value="PsdUridine_synth_RluA-like_CS"/>
</dbReference>
<dbReference type="AlphaFoldDB" id="G4Q494"/>
<dbReference type="Gene3D" id="3.10.290.10">
    <property type="entry name" value="RNA-binding S4 domain"/>
    <property type="match status" value="1"/>
</dbReference>
<sequence length="318" mass="35485">MEYCHGRMPEDGTTKVTEPAAEKDQGLRADCYLADVLDLSRSSLQHDMEKGLVTKEGKPVKASYKVKLGDVFTVVIPPAVSLEAEPEPIPLAILYEDEDVIVVNKPRGMVVHPAAGNYTGTLVNALLYHCKDLSGINGVVRPGIVHRLDKDTSGVMVCAKNDRAHLSLSQQIKDKEAKRTYIAVVRGNIKDDRGHIETLIDRDPKDRMRMAVVPSGGRLAVTDYEVLERYGRFTVVRCRLQTGRTHQIRVHMTYLGHPLVGDPKYQPQKTCFSIDGQALHSETLTFRHPRTGKIMSFTAPLPGDMETILTRLRHGQFH</sequence>
<name>G4Q494_ACIIR</name>
<dbReference type="InterPro" id="IPR036986">
    <property type="entry name" value="S4_RNA-bd_sf"/>
</dbReference>
<dbReference type="RefSeq" id="WP_014128249.1">
    <property type="nucleotide sequence ID" value="NC_016077.1"/>
</dbReference>